<dbReference type="AlphaFoldDB" id="A2DRB4"/>
<reference evidence="2" key="2">
    <citation type="journal article" date="2007" name="Science">
        <title>Draft genome sequence of the sexually transmitted pathogen Trichomonas vaginalis.</title>
        <authorList>
            <person name="Carlton J.M."/>
            <person name="Hirt R.P."/>
            <person name="Silva J.C."/>
            <person name="Delcher A.L."/>
            <person name="Schatz M."/>
            <person name="Zhao Q."/>
            <person name="Wortman J.R."/>
            <person name="Bidwell S.L."/>
            <person name="Alsmark U.C.M."/>
            <person name="Besteiro S."/>
            <person name="Sicheritz-Ponten T."/>
            <person name="Noel C.J."/>
            <person name="Dacks J.B."/>
            <person name="Foster P.G."/>
            <person name="Simillion C."/>
            <person name="Van de Peer Y."/>
            <person name="Miranda-Saavedra D."/>
            <person name="Barton G.J."/>
            <person name="Westrop G.D."/>
            <person name="Mueller S."/>
            <person name="Dessi D."/>
            <person name="Fiori P.L."/>
            <person name="Ren Q."/>
            <person name="Paulsen I."/>
            <person name="Zhang H."/>
            <person name="Bastida-Corcuera F.D."/>
            <person name="Simoes-Barbosa A."/>
            <person name="Brown M.T."/>
            <person name="Hayes R.D."/>
            <person name="Mukherjee M."/>
            <person name="Okumura C.Y."/>
            <person name="Schneider R."/>
            <person name="Smith A.J."/>
            <person name="Vanacova S."/>
            <person name="Villalvazo M."/>
            <person name="Haas B.J."/>
            <person name="Pertea M."/>
            <person name="Feldblyum T.V."/>
            <person name="Utterback T.R."/>
            <person name="Shu C.L."/>
            <person name="Osoegawa K."/>
            <person name="de Jong P.J."/>
            <person name="Hrdy I."/>
            <person name="Horvathova L."/>
            <person name="Zubacova Z."/>
            <person name="Dolezal P."/>
            <person name="Malik S.B."/>
            <person name="Logsdon J.M. Jr."/>
            <person name="Henze K."/>
            <person name="Gupta A."/>
            <person name="Wang C.C."/>
            <person name="Dunne R.L."/>
            <person name="Upcroft J.A."/>
            <person name="Upcroft P."/>
            <person name="White O."/>
            <person name="Salzberg S.L."/>
            <person name="Tang P."/>
            <person name="Chiu C.-H."/>
            <person name="Lee Y.-S."/>
            <person name="Embley T.M."/>
            <person name="Coombs G.H."/>
            <person name="Mottram J.C."/>
            <person name="Tachezy J."/>
            <person name="Fraser-Liggett C.M."/>
            <person name="Johnson P.J."/>
        </authorList>
    </citation>
    <scope>NUCLEOTIDE SEQUENCE [LARGE SCALE GENOMIC DNA]</scope>
    <source>
        <strain evidence="2">G3</strain>
    </source>
</reference>
<keyword evidence="3" id="KW-1185">Reference proteome</keyword>
<dbReference type="Proteomes" id="UP000001542">
    <property type="component" value="Unassembled WGS sequence"/>
</dbReference>
<dbReference type="VEuPathDB" id="TrichDB:TVAGG3_0512770"/>
<dbReference type="PROSITE" id="PS50297">
    <property type="entry name" value="ANK_REP_REGION"/>
    <property type="match status" value="1"/>
</dbReference>
<dbReference type="InParanoid" id="A2DRB4"/>
<evidence type="ECO:0000313" key="3">
    <source>
        <dbReference type="Proteomes" id="UP000001542"/>
    </source>
</evidence>
<evidence type="ECO:0000256" key="1">
    <source>
        <dbReference type="PROSITE-ProRule" id="PRU00023"/>
    </source>
</evidence>
<evidence type="ECO:0000313" key="2">
    <source>
        <dbReference type="EMBL" id="EAY17040.1"/>
    </source>
</evidence>
<dbReference type="VEuPathDB" id="TrichDB:TVAG_297190"/>
<dbReference type="SUPFAM" id="SSF48403">
    <property type="entry name" value="Ankyrin repeat"/>
    <property type="match status" value="1"/>
</dbReference>
<dbReference type="Pfam" id="PF12796">
    <property type="entry name" value="Ank_2"/>
    <property type="match status" value="1"/>
</dbReference>
<dbReference type="RefSeq" id="XP_001329263.1">
    <property type="nucleotide sequence ID" value="XM_001329228.1"/>
</dbReference>
<dbReference type="PANTHER" id="PTHR24182">
    <property type="entry name" value="ANKYRIN REPEAT AND SOCS BOX CONTAINING 4"/>
    <property type="match status" value="1"/>
</dbReference>
<dbReference type="eggNOG" id="KOG0505">
    <property type="taxonomic scope" value="Eukaryota"/>
</dbReference>
<dbReference type="SMART" id="SM00248">
    <property type="entry name" value="ANK"/>
    <property type="match status" value="2"/>
</dbReference>
<sequence>MRNRNEIAELLISHGININEKDKFGETALHTAASCNFLGTAKLLISHGINIIEKNNDGKTALDIAASNNCKNLILHCIKINEKDDDDKKAALQIAAINNSKETAEVLSFSDIFED</sequence>
<dbReference type="PANTHER" id="PTHR24182:SF13">
    <property type="entry name" value="LD18443P"/>
    <property type="match status" value="1"/>
</dbReference>
<dbReference type="OrthoDB" id="1711136at2759"/>
<name>A2DRB4_TRIV3</name>
<dbReference type="EMBL" id="DS113235">
    <property type="protein sequence ID" value="EAY17040.1"/>
    <property type="molecule type" value="Genomic_DNA"/>
</dbReference>
<accession>A2DRB4</accession>
<dbReference type="PROSITE" id="PS50088">
    <property type="entry name" value="ANK_REPEAT"/>
    <property type="match status" value="1"/>
</dbReference>
<reference evidence="2" key="1">
    <citation type="submission" date="2006-10" db="EMBL/GenBank/DDBJ databases">
        <authorList>
            <person name="Amadeo P."/>
            <person name="Zhao Q."/>
            <person name="Wortman J."/>
            <person name="Fraser-Liggett C."/>
            <person name="Carlton J."/>
        </authorList>
    </citation>
    <scope>NUCLEOTIDE SEQUENCE</scope>
    <source>
        <strain evidence="2">G3</strain>
    </source>
</reference>
<organism evidence="2 3">
    <name type="scientific">Trichomonas vaginalis (strain ATCC PRA-98 / G3)</name>
    <dbReference type="NCBI Taxonomy" id="412133"/>
    <lineage>
        <taxon>Eukaryota</taxon>
        <taxon>Metamonada</taxon>
        <taxon>Parabasalia</taxon>
        <taxon>Trichomonadida</taxon>
        <taxon>Trichomonadidae</taxon>
        <taxon>Trichomonas</taxon>
    </lineage>
</organism>
<feature type="repeat" description="ANK" evidence="1">
    <location>
        <begin position="24"/>
        <end position="56"/>
    </location>
</feature>
<dbReference type="KEGG" id="tva:4775054"/>
<dbReference type="STRING" id="5722.A2DRB4"/>
<protein>
    <submittedName>
        <fullName evidence="2">Uncharacterized protein</fullName>
    </submittedName>
</protein>
<gene>
    <name evidence="2" type="ORF">TVAG_297190</name>
</gene>
<dbReference type="InterPro" id="IPR002110">
    <property type="entry name" value="Ankyrin_rpt"/>
</dbReference>
<dbReference type="SMR" id="A2DRB4"/>
<dbReference type="Gene3D" id="1.25.40.20">
    <property type="entry name" value="Ankyrin repeat-containing domain"/>
    <property type="match status" value="1"/>
</dbReference>
<proteinExistence type="predicted"/>
<keyword evidence="1" id="KW-0040">ANK repeat</keyword>
<dbReference type="InterPro" id="IPR036770">
    <property type="entry name" value="Ankyrin_rpt-contain_sf"/>
</dbReference>